<dbReference type="InterPro" id="IPR036116">
    <property type="entry name" value="FN3_sf"/>
</dbReference>
<evidence type="ECO:0000256" key="1">
    <source>
        <dbReference type="ARBA" id="ARBA00022729"/>
    </source>
</evidence>
<sequence>MKKNISKNIFNVFKANIGFYAKNTIKTSCFVFSLMLANQSNAQETTITVFDDVIFYGGYTATLSEEDLYEPMPAEVLRHSNSRYARKLTDTELDAMGNTLDIDLQIGAACDNYDRLCHVFLAFTPKEATSYVSEEVPRVEIARLVTPFMNKNYSPTTLSYEYTANNISEIVTNTSIRNTYDIWVELQLFGTTGAGQEQVAGCSGHLDTFRATLNFTSNTDDQITYTDDLVFMPLVTNSRLNNYNATDVTGETTKIIDFTLTEETDNLKLILITSNHGANSGGEEYVRRRHYVYLDETLIYEYTPGGKSCEPYRQYNTQGNGIYGASQLPLRGWIYWNNWCPGDRIPTYEIDLGTLPAGEHSVTIDVPEAEFVDSQGYIPVSAYLINRESGAIPICPQPTNLTAEAISGHEIFVNWDEIGNTEEWEVLYGKIYNSAGQVTNTVLAQEDYLQVTDGESEGTATENVAPSTVYQVFVRSKCGNGENSRWSQAIYLQTQQLSLQENILDSFKYYPNPVSDNLMLQSNNEAISGIAIYDLQGRQVLQENIGSTQAVVNMVNFPTGIYFLKVNIGGKTQTYKVEKQ</sequence>
<dbReference type="SUPFAM" id="SSF49742">
    <property type="entry name" value="PHM/PNGase F"/>
    <property type="match status" value="1"/>
</dbReference>
<dbReference type="SUPFAM" id="SSF49265">
    <property type="entry name" value="Fibronectin type III"/>
    <property type="match status" value="1"/>
</dbReference>
<evidence type="ECO:0000313" key="5">
    <source>
        <dbReference type="Proteomes" id="UP001629059"/>
    </source>
</evidence>
<comment type="caution">
    <text evidence="4">The sequence shown here is derived from an EMBL/GenBank/DDBJ whole genome shotgun (WGS) entry which is preliminary data.</text>
</comment>
<evidence type="ECO:0000259" key="3">
    <source>
        <dbReference type="PROSITE" id="PS50853"/>
    </source>
</evidence>
<name>A0ABW8YHA6_9FLAO</name>
<feature type="domain" description="Fibronectin type-III" evidence="3">
    <location>
        <begin position="397"/>
        <end position="497"/>
    </location>
</feature>
<dbReference type="Proteomes" id="UP001629059">
    <property type="component" value="Unassembled WGS sequence"/>
</dbReference>
<protein>
    <submittedName>
        <fullName evidence="4">Peptide-N-glycosidase F-related protein</fullName>
    </submittedName>
</protein>
<evidence type="ECO:0000256" key="2">
    <source>
        <dbReference type="ARBA" id="ARBA00023157"/>
    </source>
</evidence>
<dbReference type="Gene3D" id="2.60.40.10">
    <property type="entry name" value="Immunoglobulins"/>
    <property type="match status" value="1"/>
</dbReference>
<reference evidence="4 5" key="1">
    <citation type="submission" date="2024-06" db="EMBL/GenBank/DDBJ databases">
        <authorList>
            <person name="Kaempfer P."/>
            <person name="Viver T."/>
        </authorList>
    </citation>
    <scope>NUCLEOTIDE SEQUENCE [LARGE SCALE GENOMIC DNA]</scope>
    <source>
        <strain evidence="4 5">ST-75</strain>
    </source>
</reference>
<dbReference type="RefSeq" id="WP_408076225.1">
    <property type="nucleotide sequence ID" value="NZ_JBELQB010000019.1"/>
</dbReference>
<dbReference type="CDD" id="cd00063">
    <property type="entry name" value="FN3"/>
    <property type="match status" value="1"/>
</dbReference>
<dbReference type="NCBIfam" id="TIGR04183">
    <property type="entry name" value="Por_Secre_tail"/>
    <property type="match status" value="1"/>
</dbReference>
<dbReference type="InterPro" id="IPR003961">
    <property type="entry name" value="FN3_dom"/>
</dbReference>
<dbReference type="InterPro" id="IPR008977">
    <property type="entry name" value="PHM/PNGase_F_dom_sf"/>
</dbReference>
<dbReference type="Pfam" id="PF18962">
    <property type="entry name" value="Por_Secre_tail"/>
    <property type="match status" value="1"/>
</dbReference>
<accession>A0ABW8YHA6</accession>
<proteinExistence type="predicted"/>
<gene>
    <name evidence="4" type="ORF">ABS768_17350</name>
</gene>
<dbReference type="InterPro" id="IPR026444">
    <property type="entry name" value="Secre_tail"/>
</dbReference>
<dbReference type="InterPro" id="IPR015196">
    <property type="entry name" value="PngaseF_N"/>
</dbReference>
<dbReference type="EMBL" id="JBELQB010000019">
    <property type="protein sequence ID" value="MFL9839277.1"/>
    <property type="molecule type" value="Genomic_DNA"/>
</dbReference>
<organism evidence="4 5">
    <name type="scientific">Flavobacterium rhizophilum</name>
    <dbReference type="NCBI Taxonomy" id="3163296"/>
    <lineage>
        <taxon>Bacteria</taxon>
        <taxon>Pseudomonadati</taxon>
        <taxon>Bacteroidota</taxon>
        <taxon>Flavobacteriia</taxon>
        <taxon>Flavobacteriales</taxon>
        <taxon>Flavobacteriaceae</taxon>
        <taxon>Flavobacterium</taxon>
    </lineage>
</organism>
<evidence type="ECO:0000313" key="4">
    <source>
        <dbReference type="EMBL" id="MFL9839277.1"/>
    </source>
</evidence>
<dbReference type="InterPro" id="IPR014784">
    <property type="entry name" value="Cu2_ascorb_mOase-like_C"/>
</dbReference>
<dbReference type="Gene3D" id="2.60.120.230">
    <property type="match status" value="1"/>
</dbReference>
<dbReference type="PROSITE" id="PS50853">
    <property type="entry name" value="FN3"/>
    <property type="match status" value="1"/>
</dbReference>
<keyword evidence="1" id="KW-0732">Signal</keyword>
<dbReference type="Pfam" id="PF09112">
    <property type="entry name" value="N-glycanase_N"/>
    <property type="match status" value="1"/>
</dbReference>
<dbReference type="InterPro" id="IPR015197">
    <property type="entry name" value="PngaseF_C"/>
</dbReference>
<keyword evidence="2" id="KW-1015">Disulfide bond</keyword>
<dbReference type="Pfam" id="PF09113">
    <property type="entry name" value="N-glycanase_C"/>
    <property type="match status" value="1"/>
</dbReference>
<keyword evidence="5" id="KW-1185">Reference proteome</keyword>
<dbReference type="InterPro" id="IPR013783">
    <property type="entry name" value="Ig-like_fold"/>
</dbReference>